<organism evidence="1 2">
    <name type="scientific">Nonomuraea aridisoli</name>
    <dbReference type="NCBI Taxonomy" id="2070368"/>
    <lineage>
        <taxon>Bacteria</taxon>
        <taxon>Bacillati</taxon>
        <taxon>Actinomycetota</taxon>
        <taxon>Actinomycetes</taxon>
        <taxon>Streptosporangiales</taxon>
        <taxon>Streptosporangiaceae</taxon>
        <taxon>Nonomuraea</taxon>
    </lineage>
</organism>
<evidence type="ECO:0000313" key="2">
    <source>
        <dbReference type="Proteomes" id="UP000249304"/>
    </source>
</evidence>
<dbReference type="AlphaFoldDB" id="A0A2W2E8Y4"/>
<comment type="caution">
    <text evidence="1">The sequence shown here is derived from an EMBL/GenBank/DDBJ whole genome shotgun (WGS) entry which is preliminary data.</text>
</comment>
<dbReference type="EMBL" id="POUD01000024">
    <property type="protein sequence ID" value="PZG20572.1"/>
    <property type="molecule type" value="Genomic_DNA"/>
</dbReference>
<evidence type="ECO:0000313" key="1">
    <source>
        <dbReference type="EMBL" id="PZG20572.1"/>
    </source>
</evidence>
<gene>
    <name evidence="1" type="ORF">C1J01_08700</name>
</gene>
<proteinExistence type="predicted"/>
<reference evidence="1 2" key="1">
    <citation type="submission" date="2018-01" db="EMBL/GenBank/DDBJ databases">
        <title>Draft genome sequence of Nonomuraea sp. KC333.</title>
        <authorList>
            <person name="Sahin N."/>
            <person name="Saygin H."/>
            <person name="Ay H."/>
        </authorList>
    </citation>
    <scope>NUCLEOTIDE SEQUENCE [LARGE SCALE GENOMIC DNA]</scope>
    <source>
        <strain evidence="1 2">KC333</strain>
    </source>
</reference>
<protein>
    <submittedName>
        <fullName evidence="1">Uncharacterized protein</fullName>
    </submittedName>
</protein>
<dbReference type="Proteomes" id="UP000249304">
    <property type="component" value="Unassembled WGS sequence"/>
</dbReference>
<sequence length="168" mass="18851">MRTVVEFRVDGPAVLRRTGRAPVEILVTRLRIAYVWRDDDWRSAWTAIGRRRLGEDRWSDDTSEVILAGEVDEPPQWISDAELVYHPHAEHDPEQDAQFAVARARQVARSWRDAAMKRTPGDDPCGTWAAVAHVCAQVLGALDGDADAADADGEPVLRPEHLLPAWRL</sequence>
<keyword evidence="2" id="KW-1185">Reference proteome</keyword>
<name>A0A2W2E8Y4_9ACTN</name>
<accession>A0A2W2E8Y4</accession>